<dbReference type="SMART" id="SM00829">
    <property type="entry name" value="PKS_ER"/>
    <property type="match status" value="1"/>
</dbReference>
<sequence length="570" mass="61286">MDQSVCQEVGSRSLERRKFPLLVVRARIAFSPKLKDFFYRLKGQENLICLLLTLRFKGRRRKGKRGRVVVLSPTPPSAQSPAVHSGGGRGSSGALGLGLCYWDPQEPESLRAARKRAGPGVSNSQGRRGPGSGWGLPTQGECDLPDALRRCSSLPLPVWYRHPTSRRSNLFSRWGWSGGGRGTARQERGAGAGSAGDQRSKARGGRGRRGAGLKLGCSARTQRPLPCPFLSCPVSSENMLAVHFDKPGGPENLYVKEVDKPSPGEGEVLLKVAASALNRADLMQRQGQYDPPPGASNILGLEASGHVAELGPGCQGHWKIGDAAMALLPGGGQAQYVTVPEGLLMPIPEGLTLLQAAAIPEAWLTAFQLLHLVGNVQAGHHVLIHAGLSGVGTAAIQLTRMAGAIPLVTAGSQQKLQMAEKLGAAAGFNYKEEDFSEATLKFTKGAGVNLILDCIGGSYWEKNVNCLALDGRWVLYGLIGGADINGPLLSKLLFKRGSLITSLLRSRDNKYKQMLVNAFTEQILPHFSTEGPQRLLPVLDRIYPVTEIQEAHKYMESNKNMGKIVLELPQ</sequence>
<dbReference type="Gene3D" id="3.90.180.10">
    <property type="entry name" value="Medium-chain alcohol dehydrogenases, catalytic domain"/>
    <property type="match status" value="1"/>
</dbReference>
<dbReference type="InterPro" id="IPR014189">
    <property type="entry name" value="Quinone_OxRdtase_PIG3"/>
</dbReference>
<keyword evidence="1" id="KW-0521">NADP</keyword>
<keyword evidence="6" id="KW-1185">Reference proteome</keyword>
<dbReference type="NCBIfam" id="TIGR02824">
    <property type="entry name" value="quinone_pig3"/>
    <property type="match status" value="1"/>
</dbReference>
<dbReference type="InterPro" id="IPR013154">
    <property type="entry name" value="ADH-like_N"/>
</dbReference>
<reference evidence="5" key="2">
    <citation type="submission" date="2025-09" db="UniProtKB">
        <authorList>
            <consortium name="Ensembl"/>
        </authorList>
    </citation>
    <scope>IDENTIFICATION</scope>
</reference>
<dbReference type="GO" id="GO:0003960">
    <property type="term" value="F:quinone reductase (NADPH) activity"/>
    <property type="evidence" value="ECO:0007669"/>
    <property type="project" value="TreeGrafter"/>
</dbReference>
<dbReference type="Ensembl" id="ENSANAT00000046843.1">
    <property type="protein sequence ID" value="ENSANAP00000028817.1"/>
    <property type="gene ID" value="ENSANAG00000032220.1"/>
</dbReference>
<name>A0A2K5E6F6_AOTNA</name>
<dbReference type="Pfam" id="PF00107">
    <property type="entry name" value="ADH_zinc_N"/>
    <property type="match status" value="1"/>
</dbReference>
<evidence type="ECO:0000259" key="4">
    <source>
        <dbReference type="SMART" id="SM00829"/>
    </source>
</evidence>
<dbReference type="GO" id="GO:0070402">
    <property type="term" value="F:NADPH binding"/>
    <property type="evidence" value="ECO:0007669"/>
    <property type="project" value="TreeGrafter"/>
</dbReference>
<dbReference type="Proteomes" id="UP000233020">
    <property type="component" value="Unplaced"/>
</dbReference>
<dbReference type="GO" id="GO:0048038">
    <property type="term" value="F:quinone binding"/>
    <property type="evidence" value="ECO:0007669"/>
    <property type="project" value="TreeGrafter"/>
</dbReference>
<organism evidence="5 6">
    <name type="scientific">Aotus nancymaae</name>
    <name type="common">Ma's night monkey</name>
    <dbReference type="NCBI Taxonomy" id="37293"/>
    <lineage>
        <taxon>Eukaryota</taxon>
        <taxon>Metazoa</taxon>
        <taxon>Chordata</taxon>
        <taxon>Craniata</taxon>
        <taxon>Vertebrata</taxon>
        <taxon>Euteleostomi</taxon>
        <taxon>Mammalia</taxon>
        <taxon>Eutheria</taxon>
        <taxon>Euarchontoglires</taxon>
        <taxon>Primates</taxon>
        <taxon>Haplorrhini</taxon>
        <taxon>Platyrrhini</taxon>
        <taxon>Aotidae</taxon>
        <taxon>Aotus</taxon>
    </lineage>
</organism>
<dbReference type="InterPro" id="IPR020843">
    <property type="entry name" value="ER"/>
</dbReference>
<feature type="domain" description="Enoyl reductase (ER)" evidence="4">
    <location>
        <begin position="248"/>
        <end position="566"/>
    </location>
</feature>
<evidence type="ECO:0000256" key="3">
    <source>
        <dbReference type="SAM" id="MobiDB-lite"/>
    </source>
</evidence>
<dbReference type="InterPro" id="IPR011032">
    <property type="entry name" value="GroES-like_sf"/>
</dbReference>
<dbReference type="PANTHER" id="PTHR48106">
    <property type="entry name" value="QUINONE OXIDOREDUCTASE PIG3-RELATED"/>
    <property type="match status" value="1"/>
</dbReference>
<proteinExistence type="predicted"/>
<feature type="compositionally biased region" description="Basic residues" evidence="3">
    <location>
        <begin position="201"/>
        <end position="211"/>
    </location>
</feature>
<dbReference type="FunFam" id="3.40.50.720:FF:000314">
    <property type="entry name" value="Quinone oxidoreductase PIG3"/>
    <property type="match status" value="1"/>
</dbReference>
<feature type="region of interest" description="Disordered" evidence="3">
    <location>
        <begin position="65"/>
        <end position="90"/>
    </location>
</feature>
<protein>
    <submittedName>
        <fullName evidence="5">Tumor protein p53 inducible protein 3</fullName>
    </submittedName>
</protein>
<dbReference type="Pfam" id="PF08240">
    <property type="entry name" value="ADH_N"/>
    <property type="match status" value="1"/>
</dbReference>
<dbReference type="SUPFAM" id="SSF50129">
    <property type="entry name" value="GroES-like"/>
    <property type="match status" value="1"/>
</dbReference>
<accession>A0A2K5E6F6</accession>
<evidence type="ECO:0000256" key="2">
    <source>
        <dbReference type="ARBA" id="ARBA00023002"/>
    </source>
</evidence>
<feature type="region of interest" description="Disordered" evidence="3">
    <location>
        <begin position="170"/>
        <end position="212"/>
    </location>
</feature>
<gene>
    <name evidence="5" type="primary">TP53I3</name>
</gene>
<dbReference type="AlphaFoldDB" id="A0A2K5E6F6"/>
<dbReference type="SUPFAM" id="SSF51735">
    <property type="entry name" value="NAD(P)-binding Rossmann-fold domains"/>
    <property type="match status" value="1"/>
</dbReference>
<dbReference type="PANTHER" id="PTHR48106:SF18">
    <property type="entry name" value="QUINONE OXIDOREDUCTASE PIG3"/>
    <property type="match status" value="1"/>
</dbReference>
<dbReference type="CDD" id="cd05276">
    <property type="entry name" value="p53_inducible_oxidoreductase"/>
    <property type="match status" value="1"/>
</dbReference>
<feature type="region of interest" description="Disordered" evidence="3">
    <location>
        <begin position="111"/>
        <end position="139"/>
    </location>
</feature>
<dbReference type="InterPro" id="IPR013149">
    <property type="entry name" value="ADH-like_C"/>
</dbReference>
<dbReference type="InterPro" id="IPR036291">
    <property type="entry name" value="NAD(P)-bd_dom_sf"/>
</dbReference>
<reference evidence="5" key="1">
    <citation type="submission" date="2025-08" db="UniProtKB">
        <authorList>
            <consortium name="Ensembl"/>
        </authorList>
    </citation>
    <scope>IDENTIFICATION</scope>
</reference>
<dbReference type="GeneTree" id="ENSGT00940000161217"/>
<dbReference type="Gene3D" id="3.40.50.720">
    <property type="entry name" value="NAD(P)-binding Rossmann-like Domain"/>
    <property type="match status" value="1"/>
</dbReference>
<keyword evidence="2" id="KW-0560">Oxidoreductase</keyword>
<evidence type="ECO:0000313" key="5">
    <source>
        <dbReference type="Ensembl" id="ENSANAP00000028817.1"/>
    </source>
</evidence>
<evidence type="ECO:0000256" key="1">
    <source>
        <dbReference type="ARBA" id="ARBA00022857"/>
    </source>
</evidence>
<dbReference type="STRING" id="37293.ENSANAP00000028817"/>
<evidence type="ECO:0000313" key="6">
    <source>
        <dbReference type="Proteomes" id="UP000233020"/>
    </source>
</evidence>